<dbReference type="RefSeq" id="WP_183558227.1">
    <property type="nucleotide sequence ID" value="NZ_CBCSLB010000001.1"/>
</dbReference>
<gene>
    <name evidence="2" type="ORF">FHS16_000454</name>
</gene>
<feature type="transmembrane region" description="Helical" evidence="1">
    <location>
        <begin position="107"/>
        <end position="133"/>
    </location>
</feature>
<feature type="transmembrane region" description="Helical" evidence="1">
    <location>
        <begin position="18"/>
        <end position="40"/>
    </location>
</feature>
<proteinExistence type="predicted"/>
<keyword evidence="3" id="KW-1185">Reference proteome</keyword>
<dbReference type="EMBL" id="JACHXW010000001">
    <property type="protein sequence ID" value="MBB3150422.1"/>
    <property type="molecule type" value="Genomic_DNA"/>
</dbReference>
<keyword evidence="1" id="KW-1133">Transmembrane helix</keyword>
<feature type="transmembrane region" description="Helical" evidence="1">
    <location>
        <begin position="172"/>
        <end position="189"/>
    </location>
</feature>
<name>A0A7W5C389_9BACL</name>
<dbReference type="PANTHER" id="PTHR37305:SF1">
    <property type="entry name" value="MEMBRANE PROTEIN"/>
    <property type="match status" value="1"/>
</dbReference>
<reference evidence="2 3" key="1">
    <citation type="submission" date="2020-08" db="EMBL/GenBank/DDBJ databases">
        <title>Genomic Encyclopedia of Type Strains, Phase III (KMG-III): the genomes of soil and plant-associated and newly described type strains.</title>
        <authorList>
            <person name="Whitman W."/>
        </authorList>
    </citation>
    <scope>NUCLEOTIDE SEQUENCE [LARGE SCALE GENOMIC DNA]</scope>
    <source>
        <strain evidence="2 3">CECT 8234</strain>
    </source>
</reference>
<feature type="transmembrane region" description="Helical" evidence="1">
    <location>
        <begin position="60"/>
        <end position="79"/>
    </location>
</feature>
<organism evidence="2 3">
    <name type="scientific">Paenibacillus endophyticus</name>
    <dbReference type="NCBI Taxonomy" id="1294268"/>
    <lineage>
        <taxon>Bacteria</taxon>
        <taxon>Bacillati</taxon>
        <taxon>Bacillota</taxon>
        <taxon>Bacilli</taxon>
        <taxon>Bacillales</taxon>
        <taxon>Paenibacillaceae</taxon>
        <taxon>Paenibacillus</taxon>
    </lineage>
</organism>
<dbReference type="Proteomes" id="UP000518605">
    <property type="component" value="Unassembled WGS sequence"/>
</dbReference>
<dbReference type="AlphaFoldDB" id="A0A7W5C389"/>
<protein>
    <submittedName>
        <fullName evidence="2">Bacitracin transport system permease protein</fullName>
    </submittedName>
</protein>
<dbReference type="Pfam" id="PF12730">
    <property type="entry name" value="ABC2_membrane_4"/>
    <property type="match status" value="1"/>
</dbReference>
<accession>A0A7W5C389</accession>
<evidence type="ECO:0000313" key="2">
    <source>
        <dbReference type="EMBL" id="MBB3150422.1"/>
    </source>
</evidence>
<sequence>MVDLVYTEILKLKRSKMFLLTFIGALVAPFLVVVSTYIHVHSNEPTEQILFAELFFDTNLYTTLLIGVPLYGVATAYLFSREYAEDTLKNLLTIPVSRTGILVSKMLLLFVWIIALTMEAWGLTLLLGMLGQFDGLTLSLLLQSFTQFIVAGSFLFVLSTPVILITLLLKNYVPAIILTIVITLINVMGGNSEYKGLIPWTAAFDIVNGMLLPEYPAIFSYISIALPSIGCFIAALLYFRKADIH</sequence>
<comment type="caution">
    <text evidence="2">The sequence shown here is derived from an EMBL/GenBank/DDBJ whole genome shotgun (WGS) entry which is preliminary data.</text>
</comment>
<feature type="transmembrane region" description="Helical" evidence="1">
    <location>
        <begin position="145"/>
        <end position="165"/>
    </location>
</feature>
<evidence type="ECO:0000313" key="3">
    <source>
        <dbReference type="Proteomes" id="UP000518605"/>
    </source>
</evidence>
<evidence type="ECO:0000256" key="1">
    <source>
        <dbReference type="SAM" id="Phobius"/>
    </source>
</evidence>
<feature type="transmembrane region" description="Helical" evidence="1">
    <location>
        <begin position="218"/>
        <end position="239"/>
    </location>
</feature>
<dbReference type="PANTHER" id="PTHR37305">
    <property type="entry name" value="INTEGRAL MEMBRANE PROTEIN-RELATED"/>
    <property type="match status" value="1"/>
</dbReference>
<keyword evidence="1" id="KW-0812">Transmembrane</keyword>
<keyword evidence="1" id="KW-0472">Membrane</keyword>